<dbReference type="InterPro" id="IPR009057">
    <property type="entry name" value="Homeodomain-like_sf"/>
</dbReference>
<dbReference type="Proteomes" id="UP000823046">
    <property type="component" value="Unassembled WGS sequence"/>
</dbReference>
<reference evidence="2 3" key="1">
    <citation type="journal article" date="2020" name="bioRxiv">
        <title>Metabolic contributions of an alphaproteobacterial endosymbiont in the apicomplexan Cardiosporidium cionae.</title>
        <authorList>
            <person name="Hunter E.S."/>
            <person name="Paight C.J."/>
            <person name="Lane C.E."/>
        </authorList>
    </citation>
    <scope>NUCLEOTIDE SEQUENCE [LARGE SCALE GENOMIC DNA]</scope>
    <source>
        <strain evidence="2">ESH_2018</strain>
    </source>
</reference>
<organism evidence="2 3">
    <name type="scientific">Cardiosporidium cionae</name>
    <dbReference type="NCBI Taxonomy" id="476202"/>
    <lineage>
        <taxon>Eukaryota</taxon>
        <taxon>Sar</taxon>
        <taxon>Alveolata</taxon>
        <taxon>Apicomplexa</taxon>
        <taxon>Aconoidasida</taxon>
        <taxon>Nephromycida</taxon>
        <taxon>Cardiosporidium</taxon>
    </lineage>
</organism>
<evidence type="ECO:0000256" key="1">
    <source>
        <dbReference type="SAM" id="MobiDB-lite"/>
    </source>
</evidence>
<proteinExistence type="predicted"/>
<keyword evidence="3" id="KW-1185">Reference proteome</keyword>
<protein>
    <submittedName>
        <fullName evidence="2">Uncharacterized protein</fullName>
    </submittedName>
</protein>
<gene>
    <name evidence="2" type="ORF">IE077_001909</name>
</gene>
<accession>A0ABQ7JC12</accession>
<name>A0ABQ7JC12_9APIC</name>
<feature type="compositionally biased region" description="Low complexity" evidence="1">
    <location>
        <begin position="97"/>
        <end position="106"/>
    </location>
</feature>
<evidence type="ECO:0000313" key="3">
    <source>
        <dbReference type="Proteomes" id="UP000823046"/>
    </source>
</evidence>
<feature type="region of interest" description="Disordered" evidence="1">
    <location>
        <begin position="79"/>
        <end position="106"/>
    </location>
</feature>
<feature type="region of interest" description="Disordered" evidence="1">
    <location>
        <begin position="22"/>
        <end position="47"/>
    </location>
</feature>
<comment type="caution">
    <text evidence="2">The sequence shown here is derived from an EMBL/GenBank/DDBJ whole genome shotgun (WGS) entry which is preliminary data.</text>
</comment>
<feature type="region of interest" description="Disordered" evidence="1">
    <location>
        <begin position="141"/>
        <end position="161"/>
    </location>
</feature>
<evidence type="ECO:0000313" key="2">
    <source>
        <dbReference type="EMBL" id="KAF8821552.1"/>
    </source>
</evidence>
<dbReference type="SUPFAM" id="SSF46689">
    <property type="entry name" value="Homeodomain-like"/>
    <property type="match status" value="1"/>
</dbReference>
<sequence>MLSCCNTLEDVLHHWSHFSEDEEYTPHSDSSSDDEASQCSSAGMGLDENDRAYTASKEYDYGTHNVEQQSCSGDTTLFSSHCTSEESHSPSLLPMETKASSSTKPSATVYSRGLAQQGRNEPTCFQGDPFVKLFLEGELSDMDGENDPDFRDTSDESLSEGELRLPRKNLSKELRLLKKEATYPLEKITISSESARPAKHFSFGEKLTFGLQGAQQLLHDCQLPVPVSTIDALLAQEENHRLHASGRSATHCSLEPPVMSPQHFLLLKIQLDLYIQLLMESIFVCLSLPNDPRGEKSAKSQLYFLRVLLLARHWYINFLRVMEGLPFLPARPIQPSPMGVSCVKCAYPGPLHPTDCILSSEAPRLCLLDIPILRRIEGFFSILENRTTRPCISLKQLKAFFSHLHPFLDDYFQLKVTWMNSPHSQYKYVIFTPAEDRLLGMGLRCYGRSHFHHIQETLLPHKTMIEISKRFRTLQRRWQTHQERLNPLYHWRMNLKHPFSIEEDSLLLSCYCFTTIGEWQCFIQQKSLQRDISSIQRRLKHILRRFRQIKAIQKKSLQMSKIKKNVVAVDFSIESQVGHDEAILIRKGLMDDKSQTYGREHFTRNCGNFLVNRETYRPQSIPLQQYEIPYVENPAEIHQAKCSRFFVSSAKSSAFMHLGVDAAPFSFITARQFSATVEAVNRMLNIFPCNFPNAIADLLVFPTSTLEPLNKAIADLENAVIY</sequence>
<dbReference type="EMBL" id="JADAQX010000166">
    <property type="protein sequence ID" value="KAF8821552.1"/>
    <property type="molecule type" value="Genomic_DNA"/>
</dbReference>